<organism evidence="5 6">
    <name type="scientific">Rathayibacter rubneri</name>
    <dbReference type="NCBI Taxonomy" id="2950106"/>
    <lineage>
        <taxon>Bacteria</taxon>
        <taxon>Bacillati</taxon>
        <taxon>Actinomycetota</taxon>
        <taxon>Actinomycetes</taxon>
        <taxon>Micrococcales</taxon>
        <taxon>Microbacteriaceae</taxon>
        <taxon>Rathayibacter</taxon>
    </lineage>
</organism>
<dbReference type="SMART" id="SM00421">
    <property type="entry name" value="HTH_LUXR"/>
    <property type="match status" value="1"/>
</dbReference>
<name>A0A9X2E258_9MICO</name>
<feature type="domain" description="HTH luxR-type" evidence="4">
    <location>
        <begin position="317"/>
        <end position="382"/>
    </location>
</feature>
<proteinExistence type="predicted"/>
<dbReference type="InterPro" id="IPR036388">
    <property type="entry name" value="WH-like_DNA-bd_sf"/>
</dbReference>
<keyword evidence="6" id="KW-1185">Reference proteome</keyword>
<keyword evidence="3" id="KW-0804">Transcription</keyword>
<gene>
    <name evidence="5" type="ORF">NB037_17095</name>
</gene>
<sequence length="389" mass="42474">MPAVAECRALLAGIPFGVDAGVDAARAELHYQWARALEDVGATREACREYESAARLADLTPRPGRMRSLAGGAAAFLSALHGHRGQAERILREFCDGGAEPLGGGVSAALARAQLSFDELDRDTARRIMSEIDVVSVEHRWAHYLRTLALVEWEQQRPHRLAAELDSRLRALSSRALTGMTADAVRITEYLRAAAAGRRDLAHAALGSATATGTVLEQLVTALRALDFTRIGRSEDARRLVASLRAASLVPRTELLTLVAAPERSDADLARITDLAVEYRLYWLLSALPENEHRAVTARIAEREGTVVPVERREPALAVCASALSERERDVAERAALRERTSDIAAALFVSANTVKTQLRSIYRKLDVSTRDELYDALKGLAREVSLTE</sequence>
<dbReference type="PANTHER" id="PTHR44688">
    <property type="entry name" value="DNA-BINDING TRANSCRIPTIONAL ACTIVATOR DEVR_DOSR"/>
    <property type="match status" value="1"/>
</dbReference>
<reference evidence="5" key="1">
    <citation type="submission" date="2022-06" db="EMBL/GenBank/DDBJ databases">
        <title>Whole genome shotgun sequencing (WGS) of Rathayibacter sp. ZW T2_19, isolated from stored onions (Allium cepa).</title>
        <authorList>
            <person name="Stoll D.A."/>
            <person name="Huch M."/>
        </authorList>
    </citation>
    <scope>NUCLEOTIDE SEQUENCE</scope>
    <source>
        <strain evidence="5">ZW T2_19</strain>
    </source>
</reference>
<protein>
    <submittedName>
        <fullName evidence="5">Helix-turn-helix transcriptional regulator</fullName>
    </submittedName>
</protein>
<evidence type="ECO:0000259" key="4">
    <source>
        <dbReference type="PROSITE" id="PS50043"/>
    </source>
</evidence>
<dbReference type="Proteomes" id="UP001155240">
    <property type="component" value="Unassembled WGS sequence"/>
</dbReference>
<keyword evidence="1" id="KW-0805">Transcription regulation</keyword>
<dbReference type="InterPro" id="IPR016032">
    <property type="entry name" value="Sig_transdc_resp-reg_C-effctor"/>
</dbReference>
<dbReference type="RefSeq" id="WP_251947915.1">
    <property type="nucleotide sequence ID" value="NZ_JAMRYM010000113.1"/>
</dbReference>
<evidence type="ECO:0000313" key="5">
    <source>
        <dbReference type="EMBL" id="MCM6764133.1"/>
    </source>
</evidence>
<evidence type="ECO:0000256" key="3">
    <source>
        <dbReference type="ARBA" id="ARBA00023163"/>
    </source>
</evidence>
<evidence type="ECO:0000313" key="6">
    <source>
        <dbReference type="Proteomes" id="UP001155240"/>
    </source>
</evidence>
<dbReference type="EMBL" id="JAMRYM010000113">
    <property type="protein sequence ID" value="MCM6764133.1"/>
    <property type="molecule type" value="Genomic_DNA"/>
</dbReference>
<keyword evidence="2" id="KW-0238">DNA-binding</keyword>
<dbReference type="InterPro" id="IPR000792">
    <property type="entry name" value="Tscrpt_reg_LuxR_C"/>
</dbReference>
<dbReference type="GO" id="GO:0003677">
    <property type="term" value="F:DNA binding"/>
    <property type="evidence" value="ECO:0007669"/>
    <property type="project" value="UniProtKB-KW"/>
</dbReference>
<evidence type="ECO:0000256" key="2">
    <source>
        <dbReference type="ARBA" id="ARBA00023125"/>
    </source>
</evidence>
<dbReference type="SUPFAM" id="SSF46894">
    <property type="entry name" value="C-terminal effector domain of the bipartite response regulators"/>
    <property type="match status" value="1"/>
</dbReference>
<dbReference type="CDD" id="cd06170">
    <property type="entry name" value="LuxR_C_like"/>
    <property type="match status" value="1"/>
</dbReference>
<dbReference type="AlphaFoldDB" id="A0A9X2E258"/>
<accession>A0A9X2E258</accession>
<dbReference type="PANTHER" id="PTHR44688:SF16">
    <property type="entry name" value="DNA-BINDING TRANSCRIPTIONAL ACTIVATOR DEVR_DOSR"/>
    <property type="match status" value="1"/>
</dbReference>
<evidence type="ECO:0000256" key="1">
    <source>
        <dbReference type="ARBA" id="ARBA00023015"/>
    </source>
</evidence>
<dbReference type="Gene3D" id="1.10.10.10">
    <property type="entry name" value="Winged helix-like DNA-binding domain superfamily/Winged helix DNA-binding domain"/>
    <property type="match status" value="1"/>
</dbReference>
<dbReference type="Pfam" id="PF00196">
    <property type="entry name" value="GerE"/>
    <property type="match status" value="1"/>
</dbReference>
<dbReference type="GO" id="GO:0006355">
    <property type="term" value="P:regulation of DNA-templated transcription"/>
    <property type="evidence" value="ECO:0007669"/>
    <property type="project" value="InterPro"/>
</dbReference>
<dbReference type="PROSITE" id="PS50043">
    <property type="entry name" value="HTH_LUXR_2"/>
    <property type="match status" value="1"/>
</dbReference>
<comment type="caution">
    <text evidence="5">The sequence shown here is derived from an EMBL/GenBank/DDBJ whole genome shotgun (WGS) entry which is preliminary data.</text>
</comment>